<dbReference type="AlphaFoldDB" id="A0A8H3DAT9"/>
<feature type="signal peptide" evidence="6">
    <location>
        <begin position="1"/>
        <end position="18"/>
    </location>
</feature>
<evidence type="ECO:0000313" key="9">
    <source>
        <dbReference type="Proteomes" id="UP000663853"/>
    </source>
</evidence>
<dbReference type="Gene3D" id="2.160.20.10">
    <property type="entry name" value="Single-stranded right-handed beta-helix, Pectin lyase-like"/>
    <property type="match status" value="1"/>
</dbReference>
<dbReference type="PANTHER" id="PTHR31321">
    <property type="entry name" value="ACYL-COA THIOESTER HYDROLASE YBHC-RELATED"/>
    <property type="match status" value="1"/>
</dbReference>
<evidence type="ECO:0000256" key="5">
    <source>
        <dbReference type="ARBA" id="ARBA00023085"/>
    </source>
</evidence>
<comment type="similarity">
    <text evidence="2">Belongs to the pectinesterase family.</text>
</comment>
<dbReference type="InterPro" id="IPR012334">
    <property type="entry name" value="Pectin_lyas_fold"/>
</dbReference>
<dbReference type="EC" id="3.1.1.11" evidence="3"/>
<evidence type="ECO:0000313" key="8">
    <source>
        <dbReference type="EMBL" id="CAE6512198.1"/>
    </source>
</evidence>
<feature type="domain" description="Pectinesterase catalytic" evidence="7">
    <location>
        <begin position="151"/>
        <end position="357"/>
    </location>
</feature>
<evidence type="ECO:0000256" key="3">
    <source>
        <dbReference type="ARBA" id="ARBA00013229"/>
    </source>
</evidence>
<dbReference type="InterPro" id="IPR011050">
    <property type="entry name" value="Pectin_lyase_fold/virulence"/>
</dbReference>
<protein>
    <recommendedName>
        <fullName evidence="3">pectinesterase</fullName>
        <ecNumber evidence="3">3.1.1.11</ecNumber>
    </recommendedName>
</protein>
<dbReference type="GO" id="GO:0042545">
    <property type="term" value="P:cell wall modification"/>
    <property type="evidence" value="ECO:0007669"/>
    <property type="project" value="InterPro"/>
</dbReference>
<comment type="pathway">
    <text evidence="1">Glycan metabolism; pectin degradation; 2-dehydro-3-deoxy-D-gluconate from pectin: step 1/5.</text>
</comment>
<evidence type="ECO:0000259" key="7">
    <source>
        <dbReference type="Pfam" id="PF01095"/>
    </source>
</evidence>
<feature type="chain" id="PRO_5034083076" description="pectinesterase" evidence="6">
    <location>
        <begin position="19"/>
        <end position="370"/>
    </location>
</feature>
<proteinExistence type="inferred from homology"/>
<dbReference type="SUPFAM" id="SSF51126">
    <property type="entry name" value="Pectin lyase-like"/>
    <property type="match status" value="1"/>
</dbReference>
<dbReference type="GO" id="GO:0045490">
    <property type="term" value="P:pectin catabolic process"/>
    <property type="evidence" value="ECO:0007669"/>
    <property type="project" value="UniProtKB-UniPathway"/>
</dbReference>
<keyword evidence="6" id="KW-0732">Signal</keyword>
<dbReference type="Pfam" id="PF01095">
    <property type="entry name" value="Pectinesterase"/>
    <property type="match status" value="1"/>
</dbReference>
<dbReference type="InterPro" id="IPR000070">
    <property type="entry name" value="Pectinesterase_cat"/>
</dbReference>
<sequence length="370" mass="40228">MKSLALGFVWSLAVGASAKSIYEVCQSTQGKKSNPTAGCPTGTKYVSLNDTKADFKSIQEAVLSLPQDTSPQWILIGVGVYKEAINVTRKGPTTLLGATNHADKCRCSKSCHDNADTQVLTVAPNKWSTWTGKGFYGDTPEPVPNEWGCTDFRAYNINFENRAATQAVGPALAVGVAFARASFYGCTFKSYQDTVFIGKNGSAVFKGSEVAGSTDYIYGFGKAYFLESTLSNRGPGRLTAWKGDDRSKNTNGAYFDKCRIAKSPDADPSLNLVGTMGLGRPWNNLSTVAIMDTYMDNTVMPAGYTIWGATDPRFSYNVTYFAEYKSHGPGWNATARDKSVERILTTAKEVKRFSLGSIFGADLTWIDFSY</sequence>
<evidence type="ECO:0000256" key="2">
    <source>
        <dbReference type="ARBA" id="ARBA00008891"/>
    </source>
</evidence>
<comment type="caution">
    <text evidence="8">The sequence shown here is derived from an EMBL/GenBank/DDBJ whole genome shotgun (WGS) entry which is preliminary data.</text>
</comment>
<evidence type="ECO:0000256" key="6">
    <source>
        <dbReference type="SAM" id="SignalP"/>
    </source>
</evidence>
<evidence type="ECO:0000256" key="1">
    <source>
        <dbReference type="ARBA" id="ARBA00005184"/>
    </source>
</evidence>
<dbReference type="PANTHER" id="PTHR31321:SF137">
    <property type="entry name" value="PECTIN METHYL ESTERASE (EUROFUNG)"/>
    <property type="match status" value="1"/>
</dbReference>
<evidence type="ECO:0000256" key="4">
    <source>
        <dbReference type="ARBA" id="ARBA00022801"/>
    </source>
</evidence>
<gene>
    <name evidence="8" type="ORF">RDB_LOCUS130671</name>
</gene>
<accession>A0A8H3DAT9</accession>
<reference evidence="8" key="1">
    <citation type="submission" date="2021-01" db="EMBL/GenBank/DDBJ databases">
        <authorList>
            <person name="Kaushik A."/>
        </authorList>
    </citation>
    <scope>NUCLEOTIDE SEQUENCE</scope>
    <source>
        <strain evidence="8">AG6-10EEA</strain>
    </source>
</reference>
<keyword evidence="5" id="KW-0063">Aspartyl esterase</keyword>
<keyword evidence="4" id="KW-0378">Hydrolase</keyword>
<dbReference type="UniPathway" id="UPA00545">
    <property type="reaction ID" value="UER00823"/>
</dbReference>
<name>A0A8H3DAT9_9AGAM</name>
<dbReference type="EMBL" id="CAJMXA010003699">
    <property type="protein sequence ID" value="CAE6512198.1"/>
    <property type="molecule type" value="Genomic_DNA"/>
</dbReference>
<organism evidence="8 9">
    <name type="scientific">Rhizoctonia solani</name>
    <dbReference type="NCBI Taxonomy" id="456999"/>
    <lineage>
        <taxon>Eukaryota</taxon>
        <taxon>Fungi</taxon>
        <taxon>Dikarya</taxon>
        <taxon>Basidiomycota</taxon>
        <taxon>Agaricomycotina</taxon>
        <taxon>Agaricomycetes</taxon>
        <taxon>Cantharellales</taxon>
        <taxon>Ceratobasidiaceae</taxon>
        <taxon>Rhizoctonia</taxon>
    </lineage>
</organism>
<dbReference type="GO" id="GO:0030599">
    <property type="term" value="F:pectinesterase activity"/>
    <property type="evidence" value="ECO:0007669"/>
    <property type="project" value="UniProtKB-EC"/>
</dbReference>
<dbReference type="Proteomes" id="UP000663853">
    <property type="component" value="Unassembled WGS sequence"/>
</dbReference>